<feature type="transmembrane region" description="Helical" evidence="1">
    <location>
        <begin position="6"/>
        <end position="23"/>
    </location>
</feature>
<reference evidence="2 3" key="1">
    <citation type="submission" date="2019-03" db="EMBL/GenBank/DDBJ databases">
        <title>Genomic Encyclopedia of Type Strains, Phase IV (KMG-IV): sequencing the most valuable type-strain genomes for metagenomic binning, comparative biology and taxonomic classification.</title>
        <authorList>
            <person name="Goeker M."/>
        </authorList>
    </citation>
    <scope>NUCLEOTIDE SEQUENCE [LARGE SCALE GENOMIC DNA]</scope>
    <source>
        <strain evidence="2 3">DSM 24629</strain>
    </source>
</reference>
<sequence>MVVFGSILVVIGAILFVMSWVIGRRKGVNVDKEFMELLFQMKFVIKVIGAVFIAVGGMIVMFY</sequence>
<dbReference type="EMBL" id="SMAL01000006">
    <property type="protein sequence ID" value="TCT14279.1"/>
    <property type="molecule type" value="Genomic_DNA"/>
</dbReference>
<evidence type="ECO:0000256" key="1">
    <source>
        <dbReference type="SAM" id="Phobius"/>
    </source>
</evidence>
<keyword evidence="1" id="KW-0472">Membrane</keyword>
<gene>
    <name evidence="2" type="ORF">EDC18_10676</name>
</gene>
<dbReference type="RefSeq" id="WP_132252542.1">
    <property type="nucleotide sequence ID" value="NZ_SMAL01000006.1"/>
</dbReference>
<evidence type="ECO:0000313" key="2">
    <source>
        <dbReference type="EMBL" id="TCT14279.1"/>
    </source>
</evidence>
<keyword evidence="1" id="KW-0812">Transmembrane</keyword>
<organism evidence="2 3">
    <name type="scientific">Natranaerovirga pectinivora</name>
    <dbReference type="NCBI Taxonomy" id="682400"/>
    <lineage>
        <taxon>Bacteria</taxon>
        <taxon>Bacillati</taxon>
        <taxon>Bacillota</taxon>
        <taxon>Clostridia</taxon>
        <taxon>Lachnospirales</taxon>
        <taxon>Natranaerovirgaceae</taxon>
        <taxon>Natranaerovirga</taxon>
    </lineage>
</organism>
<protein>
    <submittedName>
        <fullName evidence="2">Uncharacterized protein</fullName>
    </submittedName>
</protein>
<dbReference type="Proteomes" id="UP000294902">
    <property type="component" value="Unassembled WGS sequence"/>
</dbReference>
<accession>A0A4R3MNL6</accession>
<evidence type="ECO:0000313" key="3">
    <source>
        <dbReference type="Proteomes" id="UP000294902"/>
    </source>
</evidence>
<comment type="caution">
    <text evidence="2">The sequence shown here is derived from an EMBL/GenBank/DDBJ whole genome shotgun (WGS) entry which is preliminary data.</text>
</comment>
<proteinExistence type="predicted"/>
<feature type="transmembrane region" description="Helical" evidence="1">
    <location>
        <begin position="43"/>
        <end position="62"/>
    </location>
</feature>
<dbReference type="AlphaFoldDB" id="A0A4R3MNL6"/>
<keyword evidence="1" id="KW-1133">Transmembrane helix</keyword>
<name>A0A4R3MNL6_9FIRM</name>
<keyword evidence="3" id="KW-1185">Reference proteome</keyword>